<evidence type="ECO:0000259" key="5">
    <source>
        <dbReference type="PROSITE" id="PS50240"/>
    </source>
</evidence>
<dbReference type="eggNOG" id="KOG3627">
    <property type="taxonomic scope" value="Eukaryota"/>
</dbReference>
<keyword evidence="7" id="KW-1185">Reference proteome</keyword>
<dbReference type="GO" id="GO:0004252">
    <property type="term" value="F:serine-type endopeptidase activity"/>
    <property type="evidence" value="ECO:0007669"/>
    <property type="project" value="InterPro"/>
</dbReference>
<keyword evidence="1" id="KW-1015">Disulfide bond</keyword>
<dbReference type="Pfam" id="PF00089">
    <property type="entry name" value="Trypsin"/>
    <property type="match status" value="1"/>
</dbReference>
<dbReference type="STRING" id="32264.T1JW44"/>
<dbReference type="OMA" id="KKWHLCA"/>
<reference evidence="7" key="1">
    <citation type="submission" date="2011-08" db="EMBL/GenBank/DDBJ databases">
        <authorList>
            <person name="Rombauts S."/>
        </authorList>
    </citation>
    <scope>NUCLEOTIDE SEQUENCE</scope>
    <source>
        <strain evidence="7">London</strain>
    </source>
</reference>
<name>T1JW44_TETUR</name>
<feature type="region of interest" description="Disordered" evidence="3">
    <location>
        <begin position="47"/>
        <end position="101"/>
    </location>
</feature>
<keyword evidence="2" id="KW-0720">Serine protease</keyword>
<dbReference type="PROSITE" id="PS00134">
    <property type="entry name" value="TRYPSIN_HIS"/>
    <property type="match status" value="1"/>
</dbReference>
<dbReference type="InterPro" id="IPR001314">
    <property type="entry name" value="Peptidase_S1A"/>
</dbReference>
<dbReference type="OrthoDB" id="10002959at2759"/>
<dbReference type="KEGG" id="tut:107371275"/>
<dbReference type="Proteomes" id="UP000015104">
    <property type="component" value="Unassembled WGS sequence"/>
</dbReference>
<sequence>MDPGHKLSSIIWFIFIVSSYCLEESNINRTFITTTQSSSNTINDDITTIISTSSPSPSSSSSPSSSPPTTTSTSSSSTSTPSPTTISSLPSTQSSEPRAQQACGYNRYRNDSPLTERIVGGNNSIIGEWPWQVSLRLIHPQVGKIGHWCGGVLIDRQWVMTAAHCMLNPVFALPQPIFWEVRVGEHNMKLTETHEKTYSVTKLFHYPWYRGYDNDIALMKLSEPVETNDHVSPICLPDDPHFDFFDVECVATGWGKVDYNKRAADVLQKVEIKVFDNEECQKAYFPKFKISIRHWHLCAGTKEGGKGTCHGDSGGPLQCKVGNQWHLAGITSFGSGCAKPGFPDVYTRVTHFLEWINQIKSLY</sequence>
<dbReference type="SMR" id="T1JW44"/>
<dbReference type="InterPro" id="IPR033116">
    <property type="entry name" value="TRYPSIN_SER"/>
</dbReference>
<feature type="signal peptide" evidence="4">
    <location>
        <begin position="1"/>
        <end position="21"/>
    </location>
</feature>
<evidence type="ECO:0000256" key="2">
    <source>
        <dbReference type="RuleBase" id="RU363034"/>
    </source>
</evidence>
<dbReference type="InterPro" id="IPR043504">
    <property type="entry name" value="Peptidase_S1_PA_chymotrypsin"/>
</dbReference>
<feature type="compositionally biased region" description="Low complexity" evidence="3">
    <location>
        <begin position="47"/>
        <end position="95"/>
    </location>
</feature>
<feature type="domain" description="Peptidase S1" evidence="5">
    <location>
        <begin position="118"/>
        <end position="361"/>
    </location>
</feature>
<evidence type="ECO:0000313" key="6">
    <source>
        <dbReference type="EnsemblMetazoa" id="tetur02g06940.1"/>
    </source>
</evidence>
<keyword evidence="2" id="KW-0378">Hydrolase</keyword>
<dbReference type="CDD" id="cd00190">
    <property type="entry name" value="Tryp_SPc"/>
    <property type="match status" value="1"/>
</dbReference>
<dbReference type="SMART" id="SM00020">
    <property type="entry name" value="Tryp_SPc"/>
    <property type="match status" value="1"/>
</dbReference>
<dbReference type="EMBL" id="CAEY01000807">
    <property type="status" value="NOT_ANNOTATED_CDS"/>
    <property type="molecule type" value="Genomic_DNA"/>
</dbReference>
<evidence type="ECO:0000313" key="7">
    <source>
        <dbReference type="Proteomes" id="UP000015104"/>
    </source>
</evidence>
<dbReference type="Gene3D" id="2.40.10.10">
    <property type="entry name" value="Trypsin-like serine proteases"/>
    <property type="match status" value="1"/>
</dbReference>
<dbReference type="InterPro" id="IPR018114">
    <property type="entry name" value="TRYPSIN_HIS"/>
</dbReference>
<dbReference type="InterPro" id="IPR009003">
    <property type="entry name" value="Peptidase_S1_PA"/>
</dbReference>
<organism evidence="6 7">
    <name type="scientific">Tetranychus urticae</name>
    <name type="common">Two-spotted spider mite</name>
    <dbReference type="NCBI Taxonomy" id="32264"/>
    <lineage>
        <taxon>Eukaryota</taxon>
        <taxon>Metazoa</taxon>
        <taxon>Ecdysozoa</taxon>
        <taxon>Arthropoda</taxon>
        <taxon>Chelicerata</taxon>
        <taxon>Arachnida</taxon>
        <taxon>Acari</taxon>
        <taxon>Acariformes</taxon>
        <taxon>Trombidiformes</taxon>
        <taxon>Prostigmata</taxon>
        <taxon>Eleutherengona</taxon>
        <taxon>Raphignathae</taxon>
        <taxon>Tetranychoidea</taxon>
        <taxon>Tetranychidae</taxon>
        <taxon>Tetranychus</taxon>
    </lineage>
</organism>
<dbReference type="FunFam" id="2.40.10.10:FF:000116">
    <property type="entry name" value="Serine protease P16"/>
    <property type="match status" value="1"/>
</dbReference>
<evidence type="ECO:0000256" key="1">
    <source>
        <dbReference type="ARBA" id="ARBA00023157"/>
    </source>
</evidence>
<dbReference type="PRINTS" id="PR00722">
    <property type="entry name" value="CHYMOTRYPSIN"/>
</dbReference>
<protein>
    <recommendedName>
        <fullName evidence="5">Peptidase S1 domain-containing protein</fullName>
    </recommendedName>
</protein>
<reference evidence="6" key="2">
    <citation type="submission" date="2015-06" db="UniProtKB">
        <authorList>
            <consortium name="EnsemblMetazoa"/>
        </authorList>
    </citation>
    <scope>IDENTIFICATION</scope>
</reference>
<dbReference type="GO" id="GO:0006508">
    <property type="term" value="P:proteolysis"/>
    <property type="evidence" value="ECO:0007669"/>
    <property type="project" value="UniProtKB-KW"/>
</dbReference>
<keyword evidence="4" id="KW-0732">Signal</keyword>
<keyword evidence="2" id="KW-0645">Protease</keyword>
<dbReference type="PROSITE" id="PS50240">
    <property type="entry name" value="TRYPSIN_DOM"/>
    <property type="match status" value="1"/>
</dbReference>
<feature type="chain" id="PRO_5004580687" description="Peptidase S1 domain-containing protein" evidence="4">
    <location>
        <begin position="22"/>
        <end position="363"/>
    </location>
</feature>
<dbReference type="PROSITE" id="PS00135">
    <property type="entry name" value="TRYPSIN_SER"/>
    <property type="match status" value="1"/>
</dbReference>
<dbReference type="HOGENOM" id="CLU_006842_0_4_1"/>
<accession>T1JW44</accession>
<dbReference type="AlphaFoldDB" id="T1JW44"/>
<dbReference type="InterPro" id="IPR001254">
    <property type="entry name" value="Trypsin_dom"/>
</dbReference>
<dbReference type="SUPFAM" id="SSF50494">
    <property type="entry name" value="Trypsin-like serine proteases"/>
    <property type="match status" value="1"/>
</dbReference>
<dbReference type="PANTHER" id="PTHR24252">
    <property type="entry name" value="ACROSIN-RELATED"/>
    <property type="match status" value="1"/>
</dbReference>
<evidence type="ECO:0000256" key="4">
    <source>
        <dbReference type="SAM" id="SignalP"/>
    </source>
</evidence>
<gene>
    <name evidence="6" type="primary">107371275</name>
</gene>
<dbReference type="PANTHER" id="PTHR24252:SF7">
    <property type="entry name" value="HYALIN"/>
    <property type="match status" value="1"/>
</dbReference>
<evidence type="ECO:0000256" key="3">
    <source>
        <dbReference type="SAM" id="MobiDB-lite"/>
    </source>
</evidence>
<proteinExistence type="predicted"/>
<dbReference type="EnsemblMetazoa" id="tetur02g06940.1">
    <property type="protein sequence ID" value="tetur02g06940.1"/>
    <property type="gene ID" value="tetur02g06940"/>
</dbReference>